<organism evidence="1 2">
    <name type="scientific">Candidatus Komeilibacteria bacterium CG_4_10_14_0_2_um_filter_37_10</name>
    <dbReference type="NCBI Taxonomy" id="1974470"/>
    <lineage>
        <taxon>Bacteria</taxon>
        <taxon>Candidatus Komeiliibacteriota</taxon>
    </lineage>
</organism>
<protein>
    <submittedName>
        <fullName evidence="1">Uncharacterized protein</fullName>
    </submittedName>
</protein>
<dbReference type="AlphaFoldDB" id="A0A2M7VDY5"/>
<reference evidence="2" key="1">
    <citation type="submission" date="2017-09" db="EMBL/GenBank/DDBJ databases">
        <title>Depth-based differentiation of microbial function through sediment-hosted aquifers and enrichment of novel symbionts in the deep terrestrial subsurface.</title>
        <authorList>
            <person name="Probst A.J."/>
            <person name="Ladd B."/>
            <person name="Jarett J.K."/>
            <person name="Geller-Mcgrath D.E."/>
            <person name="Sieber C.M.K."/>
            <person name="Emerson J.B."/>
            <person name="Anantharaman K."/>
            <person name="Thomas B.C."/>
            <person name="Malmstrom R."/>
            <person name="Stieglmeier M."/>
            <person name="Klingl A."/>
            <person name="Woyke T."/>
            <person name="Ryan C.M."/>
            <person name="Banfield J.F."/>
        </authorList>
    </citation>
    <scope>NUCLEOTIDE SEQUENCE [LARGE SCALE GENOMIC DNA]</scope>
</reference>
<dbReference type="Proteomes" id="UP000230405">
    <property type="component" value="Unassembled WGS sequence"/>
</dbReference>
<comment type="caution">
    <text evidence="1">The sequence shown here is derived from an EMBL/GenBank/DDBJ whole genome shotgun (WGS) entry which is preliminary data.</text>
</comment>
<evidence type="ECO:0000313" key="1">
    <source>
        <dbReference type="EMBL" id="PIZ98699.1"/>
    </source>
</evidence>
<gene>
    <name evidence="1" type="ORF">COX77_03710</name>
</gene>
<accession>A0A2M7VDY5</accession>
<dbReference type="EMBL" id="PFPO01000072">
    <property type="protein sequence ID" value="PIZ98699.1"/>
    <property type="molecule type" value="Genomic_DNA"/>
</dbReference>
<sequence length="207" mass="22617">MFFGPFNCQGCNSTKPDQKDSVSVLTPQDSLVIKVNALGKELAELKKRKSLTVVVKMPTSTSAIPVNIPSKTEKIPTATVETEVTGNMPELNTDNDLGTPNETGDIYNVPQGYMDVILPAGCVQYWGDGTEWTHQNTDGKRTIRIPVKYGINLFNGLMSDGSYLDKETVSFCAANIKISGSTVTNNWRGENVKNFQIVYDGKTIASK</sequence>
<proteinExistence type="predicted"/>
<evidence type="ECO:0000313" key="2">
    <source>
        <dbReference type="Proteomes" id="UP000230405"/>
    </source>
</evidence>
<name>A0A2M7VDY5_9BACT</name>